<keyword evidence="3" id="KW-0862">Zinc</keyword>
<evidence type="ECO:0008006" key="12">
    <source>
        <dbReference type="Google" id="ProtNLM"/>
    </source>
</evidence>
<dbReference type="CDD" id="cd15561">
    <property type="entry name" value="PHD1_PHF14"/>
    <property type="match status" value="1"/>
</dbReference>
<dbReference type="SMART" id="SM00249">
    <property type="entry name" value="PHD"/>
    <property type="match status" value="2"/>
</dbReference>
<dbReference type="PANTHER" id="PTHR13793">
    <property type="entry name" value="PHD FINGER PROTEINS"/>
    <property type="match status" value="1"/>
</dbReference>
<dbReference type="PROSITE" id="PS01359">
    <property type="entry name" value="ZF_PHD_1"/>
    <property type="match status" value="1"/>
</dbReference>
<feature type="compositionally biased region" description="Low complexity" evidence="6">
    <location>
        <begin position="711"/>
        <end position="720"/>
    </location>
</feature>
<accession>T1FQE9</accession>
<dbReference type="Gene3D" id="2.30.30.1150">
    <property type="match status" value="1"/>
</dbReference>
<dbReference type="InterPro" id="IPR019786">
    <property type="entry name" value="Zinc_finger_PHD-type_CS"/>
</dbReference>
<dbReference type="SUPFAM" id="SSF57903">
    <property type="entry name" value="FYVE/PHD zinc finger"/>
    <property type="match status" value="2"/>
</dbReference>
<feature type="compositionally biased region" description="Basic residues" evidence="6">
    <location>
        <begin position="656"/>
        <end position="670"/>
    </location>
</feature>
<feature type="domain" description="PHD-type" evidence="8">
    <location>
        <begin position="223"/>
        <end position="267"/>
    </location>
</feature>
<feature type="coiled-coil region" evidence="5">
    <location>
        <begin position="430"/>
        <end position="464"/>
    </location>
</feature>
<feature type="compositionally biased region" description="Acidic residues" evidence="6">
    <location>
        <begin position="722"/>
        <end position="734"/>
    </location>
</feature>
<keyword evidence="5" id="KW-0175">Coiled coil</keyword>
<dbReference type="PROSITE" id="PS51805">
    <property type="entry name" value="EPHD"/>
    <property type="match status" value="1"/>
</dbReference>
<feature type="domain" description="PHD-type" evidence="7">
    <location>
        <begin position="161"/>
        <end position="221"/>
    </location>
</feature>
<evidence type="ECO:0000313" key="11">
    <source>
        <dbReference type="Proteomes" id="UP000015101"/>
    </source>
</evidence>
<feature type="region of interest" description="Disordered" evidence="6">
    <location>
        <begin position="908"/>
        <end position="978"/>
    </location>
</feature>
<feature type="compositionally biased region" description="Low complexity" evidence="6">
    <location>
        <begin position="917"/>
        <end position="932"/>
    </location>
</feature>
<feature type="compositionally biased region" description="Acidic residues" evidence="6">
    <location>
        <begin position="945"/>
        <end position="978"/>
    </location>
</feature>
<dbReference type="KEGG" id="hro:HELRODRAFT_188840"/>
<dbReference type="GO" id="GO:0070776">
    <property type="term" value="C:MOZ/MORF histone acetyltransferase complex"/>
    <property type="evidence" value="ECO:0000318"/>
    <property type="project" value="GO_Central"/>
</dbReference>
<dbReference type="InterPro" id="IPR011011">
    <property type="entry name" value="Znf_FYVE_PHD"/>
</dbReference>
<dbReference type="InterPro" id="IPR034732">
    <property type="entry name" value="EPHD"/>
</dbReference>
<evidence type="ECO:0000256" key="4">
    <source>
        <dbReference type="PROSITE-ProRule" id="PRU00146"/>
    </source>
</evidence>
<dbReference type="InterPro" id="IPR001965">
    <property type="entry name" value="Znf_PHD"/>
</dbReference>
<reference evidence="9 11" key="2">
    <citation type="journal article" date="2013" name="Nature">
        <title>Insights into bilaterian evolution from three spiralian genomes.</title>
        <authorList>
            <person name="Simakov O."/>
            <person name="Marletaz F."/>
            <person name="Cho S.J."/>
            <person name="Edsinger-Gonzales E."/>
            <person name="Havlak P."/>
            <person name="Hellsten U."/>
            <person name="Kuo D.H."/>
            <person name="Larsson T."/>
            <person name="Lv J."/>
            <person name="Arendt D."/>
            <person name="Savage R."/>
            <person name="Osoegawa K."/>
            <person name="de Jong P."/>
            <person name="Grimwood J."/>
            <person name="Chapman J.A."/>
            <person name="Shapiro H."/>
            <person name="Aerts A."/>
            <person name="Otillar R.P."/>
            <person name="Terry A.Y."/>
            <person name="Boore J.L."/>
            <person name="Grigoriev I.V."/>
            <person name="Lindberg D.R."/>
            <person name="Seaver E.C."/>
            <person name="Weisblat D.A."/>
            <person name="Putnam N.H."/>
            <person name="Rokhsar D.S."/>
        </authorList>
    </citation>
    <scope>NUCLEOTIDE SEQUENCE</scope>
</reference>
<feature type="region of interest" description="Disordered" evidence="6">
    <location>
        <begin position="44"/>
        <end position="154"/>
    </location>
</feature>
<dbReference type="GeneID" id="20211046"/>
<organism evidence="10 11">
    <name type="scientific">Helobdella robusta</name>
    <name type="common">Californian leech</name>
    <dbReference type="NCBI Taxonomy" id="6412"/>
    <lineage>
        <taxon>Eukaryota</taxon>
        <taxon>Metazoa</taxon>
        <taxon>Spiralia</taxon>
        <taxon>Lophotrochozoa</taxon>
        <taxon>Annelida</taxon>
        <taxon>Clitellata</taxon>
        <taxon>Hirudinea</taxon>
        <taxon>Rhynchobdellida</taxon>
        <taxon>Glossiphoniidae</taxon>
        <taxon>Helobdella</taxon>
    </lineage>
</organism>
<keyword evidence="11" id="KW-1185">Reference proteome</keyword>
<evidence type="ECO:0000313" key="9">
    <source>
        <dbReference type="EMBL" id="ESN98625.1"/>
    </source>
</evidence>
<keyword evidence="2 4" id="KW-0863">Zinc-finger</keyword>
<evidence type="ECO:0000256" key="6">
    <source>
        <dbReference type="SAM" id="MobiDB-lite"/>
    </source>
</evidence>
<reference evidence="11" key="1">
    <citation type="submission" date="2012-12" db="EMBL/GenBank/DDBJ databases">
        <authorList>
            <person name="Hellsten U."/>
            <person name="Grimwood J."/>
            <person name="Chapman J.A."/>
            <person name="Shapiro H."/>
            <person name="Aerts A."/>
            <person name="Otillar R.P."/>
            <person name="Terry A.Y."/>
            <person name="Boore J.L."/>
            <person name="Simakov O."/>
            <person name="Marletaz F."/>
            <person name="Cho S.-J."/>
            <person name="Edsinger-Gonzales E."/>
            <person name="Havlak P."/>
            <person name="Kuo D.-H."/>
            <person name="Larsson T."/>
            <person name="Lv J."/>
            <person name="Arendt D."/>
            <person name="Savage R."/>
            <person name="Osoegawa K."/>
            <person name="de Jong P."/>
            <person name="Lindberg D.R."/>
            <person name="Seaver E.C."/>
            <person name="Weisblat D.A."/>
            <person name="Putnam N.H."/>
            <person name="Grigoriev I.V."/>
            <person name="Rokhsar D.S."/>
        </authorList>
    </citation>
    <scope>NUCLEOTIDE SEQUENCE</scope>
</reference>
<name>T1FQE9_HELRO</name>
<feature type="region of interest" description="Disordered" evidence="6">
    <location>
        <begin position="607"/>
        <end position="636"/>
    </location>
</feature>
<dbReference type="CTD" id="20211046"/>
<gene>
    <name evidence="10" type="primary">20211046</name>
    <name evidence="9" type="ORF">HELRODRAFT_188840</name>
</gene>
<dbReference type="InterPro" id="IPR013083">
    <property type="entry name" value="Znf_RING/FYVE/PHD"/>
</dbReference>
<dbReference type="Proteomes" id="UP000015101">
    <property type="component" value="Unassembled WGS sequence"/>
</dbReference>
<dbReference type="CDD" id="cd15562">
    <property type="entry name" value="PHD2_PHF14"/>
    <property type="match status" value="1"/>
</dbReference>
<dbReference type="EMBL" id="KB097143">
    <property type="protein sequence ID" value="ESN98625.1"/>
    <property type="molecule type" value="Genomic_DNA"/>
</dbReference>
<dbReference type="RefSeq" id="XP_009022631.1">
    <property type="nucleotide sequence ID" value="XM_009024383.1"/>
</dbReference>
<dbReference type="GO" id="GO:0008270">
    <property type="term" value="F:zinc ion binding"/>
    <property type="evidence" value="ECO:0007669"/>
    <property type="project" value="UniProtKB-KW"/>
</dbReference>
<dbReference type="EMBL" id="AMQM01001019">
    <property type="status" value="NOT_ANNOTATED_CDS"/>
    <property type="molecule type" value="Genomic_DNA"/>
</dbReference>
<feature type="compositionally biased region" description="Basic and acidic residues" evidence="6">
    <location>
        <begin position="127"/>
        <end position="139"/>
    </location>
</feature>
<feature type="compositionally biased region" description="Acidic residues" evidence="6">
    <location>
        <begin position="61"/>
        <end position="73"/>
    </location>
</feature>
<dbReference type="InterPro" id="IPR019787">
    <property type="entry name" value="Znf_PHD-finger"/>
</dbReference>
<feature type="compositionally biased region" description="Acidic residues" evidence="6">
    <location>
        <begin position="84"/>
        <end position="98"/>
    </location>
</feature>
<feature type="compositionally biased region" description="Acidic residues" evidence="6">
    <location>
        <begin position="140"/>
        <end position="150"/>
    </location>
</feature>
<dbReference type="InParanoid" id="T1FQE9"/>
<evidence type="ECO:0000256" key="2">
    <source>
        <dbReference type="ARBA" id="ARBA00022771"/>
    </source>
</evidence>
<evidence type="ECO:0000259" key="8">
    <source>
        <dbReference type="PROSITE" id="PS51805"/>
    </source>
</evidence>
<dbReference type="HOGENOM" id="CLU_006506_1_0_1"/>
<dbReference type="Pfam" id="PF00628">
    <property type="entry name" value="PHD"/>
    <property type="match status" value="1"/>
</dbReference>
<feature type="compositionally biased region" description="Basic and acidic residues" evidence="6">
    <location>
        <begin position="735"/>
        <end position="744"/>
    </location>
</feature>
<feature type="compositionally biased region" description="Basic and acidic residues" evidence="6">
    <location>
        <begin position="99"/>
        <end position="109"/>
    </location>
</feature>
<dbReference type="eggNOG" id="KOG0957">
    <property type="taxonomic scope" value="Eukaryota"/>
</dbReference>
<dbReference type="STRING" id="6412.T1FQE9"/>
<feature type="domain" description="PHD-type" evidence="7">
    <location>
        <begin position="525"/>
        <end position="579"/>
    </location>
</feature>
<reference evidence="10" key="3">
    <citation type="submission" date="2015-06" db="UniProtKB">
        <authorList>
            <consortium name="EnsemblMetazoa"/>
        </authorList>
    </citation>
    <scope>IDENTIFICATION</scope>
</reference>
<dbReference type="Gene3D" id="3.30.40.10">
    <property type="entry name" value="Zinc/RING finger domain, C3HC4 (zinc finger)"/>
    <property type="match status" value="1"/>
</dbReference>
<evidence type="ECO:0000313" key="10">
    <source>
        <dbReference type="EnsemblMetazoa" id="HelroP188840"/>
    </source>
</evidence>
<feature type="compositionally biased region" description="Polar residues" evidence="6">
    <location>
        <begin position="675"/>
        <end position="686"/>
    </location>
</feature>
<dbReference type="GO" id="GO:0006357">
    <property type="term" value="P:regulation of transcription by RNA polymerase II"/>
    <property type="evidence" value="ECO:0000318"/>
    <property type="project" value="GO_Central"/>
</dbReference>
<feature type="region of interest" description="Disordered" evidence="6">
    <location>
        <begin position="652"/>
        <end position="754"/>
    </location>
</feature>
<dbReference type="OrthoDB" id="6287393at2759"/>
<sequence>MAEKVEKSMEIDKSVEFLYRTMLERDPRKRRVKLVQPHLLQLDFAALGDSSDDSDFKLNSDLEDDEEDDDDNANNDNSSKSSDDKDDDDDNDDDEDDSSHENSESDANNKKKKSKKKQNASEDENSQDDRKKKKEQISKDEEEEEDDDMSNTEMQTKRIKVPICCVCLGDSNSSVNEIIECDGCYAPVHEGCFGVSDSQSVSSSDSSSSMEPWFCDACKAGVRPHCELCPNKGGIFKETDTGRWVHLLCALYTPGMAFGDVEKLNNVTLFEMPFAKWGAKGAQRAGYLNEASPDEEIADPYYAYCKQHADRNSTRHHHRNWLALQSNLKQTAIERELNTVEKSRMQRKLLSHQSKYKLTKSLKPPCWVPKEKVPKMLLSNAYVLKQLLRKAEILGVTDDAGSVESRKKGYSAPAFNVDFISYYLERNEAIDSMRLKSGEMEKQKKELQREEKSLTAKYDDLKLELAGLQSSSIQIQQKGLRLWDYIMFLSGKRLRIPESVSFRNLPMSSPANKDASKSAGTSGPLQCCASCMKQHDQHLLAKCDKCNSHYHLSCLDPPLSRMPKKTKLQGWHCSMCSKDSANEGNEIESDNLDPNDNTVNLTATTTTTAATTMNSDAAAEDGANTNQRRLRKKSLIKEPLKYTTQFAQKLRDWREHKYRRRQKSSNKSHNNKSNQLTSPKVSSQIQPPRKNNNSNKNNGKNNKRAANTPLSISSSDSNNSQAEDDVVGEDEDDVERNGNREKPRSNKRIKLRQPPNITTVIRNTSTANAPTGIKITFTPPKFCGSGSSAVSKIEHLPGTNIASSGKLSNSQFQTSILSSICSGSGSGNIVINAADSSIKKSPTAGSRVNPVVVVKKSPQLTLNNESCNGSSARNLSADLTDAATNLALKPTKKIPIVLRKKIHLINNNDNNNDKNYCDGNNDGNNEIAENNNMTSQSTPVAALAEENDQTTRDDDDNEDDGDDDIIDDDQLIEITDSE</sequence>
<dbReference type="Pfam" id="PF13832">
    <property type="entry name" value="zf-HC5HC2H_2"/>
    <property type="match status" value="1"/>
</dbReference>
<proteinExistence type="predicted"/>
<evidence type="ECO:0000256" key="3">
    <source>
        <dbReference type="ARBA" id="ARBA00022833"/>
    </source>
</evidence>
<dbReference type="AlphaFoldDB" id="T1FQE9"/>
<dbReference type="PANTHER" id="PTHR13793:SF107">
    <property type="entry name" value="BROMODOMAIN-CONTAINING PROTEIN HOMOLOG"/>
    <property type="match status" value="1"/>
</dbReference>
<dbReference type="EnsemblMetazoa" id="HelroT188840">
    <property type="protein sequence ID" value="HelroP188840"/>
    <property type="gene ID" value="HelroG188840"/>
</dbReference>
<evidence type="ECO:0000259" key="7">
    <source>
        <dbReference type="PROSITE" id="PS50016"/>
    </source>
</evidence>
<dbReference type="PROSITE" id="PS50016">
    <property type="entry name" value="ZF_PHD_2"/>
    <property type="match status" value="2"/>
</dbReference>
<keyword evidence="1" id="KW-0479">Metal-binding</keyword>
<evidence type="ECO:0000256" key="1">
    <source>
        <dbReference type="ARBA" id="ARBA00022723"/>
    </source>
</evidence>
<dbReference type="InterPro" id="IPR050701">
    <property type="entry name" value="Histone_Mod_Regulator"/>
</dbReference>
<feature type="compositionally biased region" description="Low complexity" evidence="6">
    <location>
        <begin position="690"/>
        <end position="700"/>
    </location>
</feature>
<evidence type="ECO:0000256" key="5">
    <source>
        <dbReference type="SAM" id="Coils"/>
    </source>
</evidence>
<protein>
    <recommendedName>
        <fullName evidence="12">PHD finger protein 14</fullName>
    </recommendedName>
</protein>